<evidence type="ECO:0000256" key="1">
    <source>
        <dbReference type="ARBA" id="ARBA00001946"/>
    </source>
</evidence>
<protein>
    <submittedName>
        <fullName evidence="7">Ribulose 1,5-bisphosphate carboxylase</fullName>
    </submittedName>
</protein>
<feature type="domain" description="Ribulose bisphosphate carboxylase large subunit C-terminal" evidence="5">
    <location>
        <begin position="139"/>
        <end position="417"/>
    </location>
</feature>
<proteinExistence type="inferred from homology"/>
<dbReference type="RefSeq" id="WP_120110234.1">
    <property type="nucleotide sequence ID" value="NZ_QXQB01000002.1"/>
</dbReference>
<dbReference type="Gene3D" id="3.20.20.110">
    <property type="entry name" value="Ribulose bisphosphate carboxylase, large subunit, C-terminal domain"/>
    <property type="match status" value="1"/>
</dbReference>
<dbReference type="GO" id="GO:0015977">
    <property type="term" value="P:carbon fixation"/>
    <property type="evidence" value="ECO:0007669"/>
    <property type="project" value="InterPro"/>
</dbReference>
<feature type="domain" description="Ribulose bisphosphate carboxylase large subunit ferrodoxin-like N-terminal" evidence="6">
    <location>
        <begin position="5"/>
        <end position="127"/>
    </location>
</feature>
<comment type="similarity">
    <text evidence="4">Belongs to the RuBisCO large chain family.</text>
</comment>
<dbReference type="InterPro" id="IPR036422">
    <property type="entry name" value="RuBisCO_lsu_N_sf"/>
</dbReference>
<gene>
    <name evidence="7" type="ORF">D3P09_12595</name>
</gene>
<dbReference type="SUPFAM" id="SSF51649">
    <property type="entry name" value="RuBisCo, C-terminal domain"/>
    <property type="match status" value="1"/>
</dbReference>
<dbReference type="Pfam" id="PF02788">
    <property type="entry name" value="RuBisCO_large_N"/>
    <property type="match status" value="1"/>
</dbReference>
<evidence type="ECO:0000256" key="3">
    <source>
        <dbReference type="ARBA" id="ARBA00022842"/>
    </source>
</evidence>
<organism evidence="7 8">
    <name type="scientific">Paenibacillus pinisoli</name>
    <dbReference type="NCBI Taxonomy" id="1276110"/>
    <lineage>
        <taxon>Bacteria</taxon>
        <taxon>Bacillati</taxon>
        <taxon>Bacillota</taxon>
        <taxon>Bacilli</taxon>
        <taxon>Bacillales</taxon>
        <taxon>Paenibacillaceae</taxon>
        <taxon>Paenibacillus</taxon>
    </lineage>
</organism>
<dbReference type="InterPro" id="IPR000685">
    <property type="entry name" value="RuBisCO_lsu_C"/>
</dbReference>
<dbReference type="EMBL" id="QXQB01000002">
    <property type="protein sequence ID" value="RJX40192.1"/>
    <property type="molecule type" value="Genomic_DNA"/>
</dbReference>
<dbReference type="SUPFAM" id="SSF54966">
    <property type="entry name" value="RuBisCO, large subunit, small (N-terminal) domain"/>
    <property type="match status" value="1"/>
</dbReference>
<comment type="caution">
    <text evidence="7">The sequence shown here is derived from an EMBL/GenBank/DDBJ whole genome shotgun (WGS) entry which is preliminary data.</text>
</comment>
<evidence type="ECO:0000313" key="8">
    <source>
        <dbReference type="Proteomes" id="UP000267798"/>
    </source>
</evidence>
<dbReference type="Gene3D" id="3.30.70.150">
    <property type="entry name" value="RuBisCO large subunit, N-terminal domain"/>
    <property type="match status" value="1"/>
</dbReference>
<comment type="cofactor">
    <cofactor evidence="1">
        <name>Mg(2+)</name>
        <dbReference type="ChEBI" id="CHEBI:18420"/>
    </cofactor>
</comment>
<dbReference type="InterPro" id="IPR017443">
    <property type="entry name" value="RuBisCO_lsu_fd_N"/>
</dbReference>
<dbReference type="CDD" id="cd08207">
    <property type="entry name" value="RLP_NonPhot"/>
    <property type="match status" value="1"/>
</dbReference>
<keyword evidence="2" id="KW-0479">Metal-binding</keyword>
<name>A0A3A6PER8_9BACL</name>
<dbReference type="InterPro" id="IPR020878">
    <property type="entry name" value="RuBisCo_large_chain_AS"/>
</dbReference>
<dbReference type="GO" id="GO:0016984">
    <property type="term" value="F:ribulose-bisphosphate carboxylase activity"/>
    <property type="evidence" value="ECO:0007669"/>
    <property type="project" value="InterPro"/>
</dbReference>
<evidence type="ECO:0000259" key="6">
    <source>
        <dbReference type="Pfam" id="PF02788"/>
    </source>
</evidence>
<dbReference type="PROSITE" id="PS00157">
    <property type="entry name" value="RUBISCO_LARGE"/>
    <property type="match status" value="1"/>
</dbReference>
<accession>A0A3A6PER8</accession>
<dbReference type="SFLD" id="SFLDS00014">
    <property type="entry name" value="RuBisCO"/>
    <property type="match status" value="1"/>
</dbReference>
<evidence type="ECO:0000256" key="2">
    <source>
        <dbReference type="ARBA" id="ARBA00022723"/>
    </source>
</evidence>
<dbReference type="AlphaFoldDB" id="A0A3A6PER8"/>
<evidence type="ECO:0000259" key="5">
    <source>
        <dbReference type="Pfam" id="PF00016"/>
    </source>
</evidence>
<keyword evidence="8" id="KW-1185">Reference proteome</keyword>
<dbReference type="PANTHER" id="PTHR42704:SF17">
    <property type="entry name" value="RIBULOSE BISPHOSPHATE CARBOXYLASE LARGE CHAIN"/>
    <property type="match status" value="1"/>
</dbReference>
<evidence type="ECO:0000313" key="7">
    <source>
        <dbReference type="EMBL" id="RJX40192.1"/>
    </source>
</evidence>
<sequence length="422" mass="45461">MSQHRVIASYLIETPHSLAHAAELMAGEQSTGTFVAVPGETPELKARHSAEIIGTEELEEMLEPSLPHSVPPPGGDNPVYRRGLVKLSFPLDNFGPSLANLLSTIAGNLYELRELSGIRLTDIELPEPFAEKYPGPQFGIEGTRKLAQVYNWPIIGTIVKPSIGLPLSEYGPLVTSLAESGLDFIKDDELCANPPYAPFEQRVKIVMEAIERAADRIGRKLMYAFNITGDIDEMRRNHDIVVKAGGTCVMVAVNSMGLPAVAHLRQYAELPIHGHRTQWGAMTRAPMLGMSFKAYQKLCRLAGVDHLHTNGLNSKFAESNKAVAQSIKACLAPFLGGYPVMPVLSSAQWAGTAEPTYQAVATTDVIHLAGGGILAHPGGAAEGVLSMRQGWEAASSGIAITEYAKTHPALQQAIDKFGKARN</sequence>
<dbReference type="InterPro" id="IPR033966">
    <property type="entry name" value="RuBisCO"/>
</dbReference>
<dbReference type="SFLD" id="SFLDG00301">
    <property type="entry name" value="RuBisCO-like_proteins"/>
    <property type="match status" value="1"/>
</dbReference>
<keyword evidence="3" id="KW-0460">Magnesium</keyword>
<dbReference type="GO" id="GO:0000287">
    <property type="term" value="F:magnesium ion binding"/>
    <property type="evidence" value="ECO:0007669"/>
    <property type="project" value="InterPro"/>
</dbReference>
<evidence type="ECO:0000256" key="4">
    <source>
        <dbReference type="RuleBase" id="RU003834"/>
    </source>
</evidence>
<dbReference type="Pfam" id="PF00016">
    <property type="entry name" value="RuBisCO_large"/>
    <property type="match status" value="1"/>
</dbReference>
<reference evidence="7 8" key="1">
    <citation type="submission" date="2018-09" db="EMBL/GenBank/DDBJ databases">
        <title>Paenibacillus aracenensis nov. sp. isolated from a cave in southern Spain.</title>
        <authorList>
            <person name="Jurado V."/>
            <person name="Gutierrez-Patricio S."/>
            <person name="Gonzalez-Pimentel J.L."/>
            <person name="Miller A.Z."/>
            <person name="Laiz L."/>
            <person name="Saiz-Jimenez C."/>
        </authorList>
    </citation>
    <scope>NUCLEOTIDE SEQUENCE [LARGE SCALE GENOMIC DNA]</scope>
    <source>
        <strain evidence="7 8">JCM 19203</strain>
    </source>
</reference>
<dbReference type="PANTHER" id="PTHR42704">
    <property type="entry name" value="RIBULOSE BISPHOSPHATE CARBOXYLASE"/>
    <property type="match status" value="1"/>
</dbReference>
<dbReference type="Proteomes" id="UP000267798">
    <property type="component" value="Unassembled WGS sequence"/>
</dbReference>
<dbReference type="InterPro" id="IPR036376">
    <property type="entry name" value="RuBisCO_lsu_C_sf"/>
</dbReference>
<dbReference type="OrthoDB" id="9770811at2"/>